<dbReference type="InterPro" id="IPR000515">
    <property type="entry name" value="MetI-like"/>
</dbReference>
<organism evidence="9 10">
    <name type="scientific">Vibrio thalassae</name>
    <dbReference type="NCBI Taxonomy" id="1243014"/>
    <lineage>
        <taxon>Bacteria</taxon>
        <taxon>Pseudomonadati</taxon>
        <taxon>Pseudomonadota</taxon>
        <taxon>Gammaproteobacteria</taxon>
        <taxon>Vibrionales</taxon>
        <taxon>Vibrionaceae</taxon>
        <taxon>Vibrio</taxon>
    </lineage>
</organism>
<dbReference type="OrthoDB" id="9785347at2"/>
<evidence type="ECO:0000259" key="8">
    <source>
        <dbReference type="PROSITE" id="PS50928"/>
    </source>
</evidence>
<dbReference type="GO" id="GO:0005886">
    <property type="term" value="C:plasma membrane"/>
    <property type="evidence" value="ECO:0007669"/>
    <property type="project" value="UniProtKB-SubCell"/>
</dbReference>
<feature type="transmembrane region" description="Helical" evidence="7">
    <location>
        <begin position="298"/>
        <end position="318"/>
    </location>
</feature>
<dbReference type="PANTHER" id="PTHR30193">
    <property type="entry name" value="ABC TRANSPORTER PERMEASE PROTEIN"/>
    <property type="match status" value="1"/>
</dbReference>
<evidence type="ECO:0000256" key="7">
    <source>
        <dbReference type="RuleBase" id="RU363032"/>
    </source>
</evidence>
<feature type="transmembrane region" description="Helical" evidence="7">
    <location>
        <begin position="127"/>
        <end position="149"/>
    </location>
</feature>
<comment type="similarity">
    <text evidence="7">Belongs to the binding-protein-dependent transport system permease family.</text>
</comment>
<evidence type="ECO:0000256" key="3">
    <source>
        <dbReference type="ARBA" id="ARBA00022475"/>
    </source>
</evidence>
<keyword evidence="4 7" id="KW-0812">Transmembrane</keyword>
<dbReference type="RefSeq" id="WP_096993623.1">
    <property type="nucleotide sequence ID" value="NZ_JBHSII010000005.1"/>
</dbReference>
<dbReference type="SUPFAM" id="SSF161098">
    <property type="entry name" value="MetI-like"/>
    <property type="match status" value="1"/>
</dbReference>
<feature type="transmembrane region" description="Helical" evidence="7">
    <location>
        <begin position="237"/>
        <end position="258"/>
    </location>
</feature>
<feature type="transmembrane region" description="Helical" evidence="7">
    <location>
        <begin position="94"/>
        <end position="115"/>
    </location>
</feature>
<dbReference type="GO" id="GO:0055085">
    <property type="term" value="P:transmembrane transport"/>
    <property type="evidence" value="ECO:0007669"/>
    <property type="project" value="InterPro"/>
</dbReference>
<dbReference type="CDD" id="cd06261">
    <property type="entry name" value="TM_PBP2"/>
    <property type="match status" value="1"/>
</dbReference>
<evidence type="ECO:0000256" key="5">
    <source>
        <dbReference type="ARBA" id="ARBA00022989"/>
    </source>
</evidence>
<evidence type="ECO:0000313" key="9">
    <source>
        <dbReference type="EMBL" id="SNX48452.1"/>
    </source>
</evidence>
<dbReference type="Proteomes" id="UP000219336">
    <property type="component" value="Unassembled WGS sequence"/>
</dbReference>
<keyword evidence="10" id="KW-1185">Reference proteome</keyword>
<evidence type="ECO:0000256" key="2">
    <source>
        <dbReference type="ARBA" id="ARBA00022448"/>
    </source>
</evidence>
<dbReference type="PANTHER" id="PTHR30193:SF37">
    <property type="entry name" value="INNER MEMBRANE ABC TRANSPORTER PERMEASE PROTEIN YCJO"/>
    <property type="match status" value="1"/>
</dbReference>
<protein>
    <submittedName>
        <fullName evidence="9">L-arabinose transport system permease protein AraP</fullName>
    </submittedName>
</protein>
<sequence length="334" mass="38095">MSANIISTSKPTEKTTTWHQWRAKSHKWVPYLFISPFFIIFLVFGIFPMLFSLYLSFHYWEPAAGLSAMEWVGWENYQFALTDDWFHKSLYNTFWMALASGVPQHLVAIPLAFFIHTSFKRARNGVIGVYFLPYITSTVAVAMIFTTLFSRDYGLVNMVLTSIGTISIGGIEPFAWIFPTQNIDWNQPEYTKGMISFVVFWRYVGWNTILYLSAMQTIPKDLYEAATIDGASRIKQFFYITLPMLKPMMFFAITLSIIGSLQIFEEPFIITNGTGGIDQAGKSAAMHMYITAFQEGDFGTASAISWILFMIIATLSWGNNKLFSDKNQGESDEN</sequence>
<proteinExistence type="inferred from homology"/>
<evidence type="ECO:0000256" key="1">
    <source>
        <dbReference type="ARBA" id="ARBA00004651"/>
    </source>
</evidence>
<feature type="transmembrane region" description="Helical" evidence="7">
    <location>
        <begin position="28"/>
        <end position="51"/>
    </location>
</feature>
<dbReference type="AlphaFoldDB" id="A0A240EID0"/>
<dbReference type="Pfam" id="PF00528">
    <property type="entry name" value="BPD_transp_1"/>
    <property type="match status" value="1"/>
</dbReference>
<comment type="subcellular location">
    <subcellularLocation>
        <location evidence="1 7">Cell membrane</location>
        <topology evidence="1 7">Multi-pass membrane protein</topology>
    </subcellularLocation>
</comment>
<evidence type="ECO:0000256" key="4">
    <source>
        <dbReference type="ARBA" id="ARBA00022692"/>
    </source>
</evidence>
<gene>
    <name evidence="9" type="primary">araP</name>
    <name evidence="9" type="ORF">VTH8203_02070</name>
</gene>
<keyword evidence="6 7" id="KW-0472">Membrane</keyword>
<reference evidence="10" key="1">
    <citation type="submission" date="2016-06" db="EMBL/GenBank/DDBJ databases">
        <authorList>
            <person name="Rodrigo-Torres L."/>
            <person name="Arahal R.D."/>
            <person name="Lucena T."/>
        </authorList>
    </citation>
    <scope>NUCLEOTIDE SEQUENCE [LARGE SCALE GENOMIC DNA]</scope>
    <source>
        <strain evidence="10">CECT8203</strain>
    </source>
</reference>
<evidence type="ECO:0000313" key="10">
    <source>
        <dbReference type="Proteomes" id="UP000219336"/>
    </source>
</evidence>
<dbReference type="Gene3D" id="1.10.3720.10">
    <property type="entry name" value="MetI-like"/>
    <property type="match status" value="1"/>
</dbReference>
<name>A0A240EID0_9VIBR</name>
<dbReference type="InterPro" id="IPR051393">
    <property type="entry name" value="ABC_transporter_permease"/>
</dbReference>
<keyword evidence="3" id="KW-1003">Cell membrane</keyword>
<accession>A0A240EID0</accession>
<dbReference type="InterPro" id="IPR035906">
    <property type="entry name" value="MetI-like_sf"/>
</dbReference>
<keyword evidence="2 7" id="KW-0813">Transport</keyword>
<feature type="domain" description="ABC transmembrane type-1" evidence="8">
    <location>
        <begin position="90"/>
        <end position="319"/>
    </location>
</feature>
<keyword evidence="5 7" id="KW-1133">Transmembrane helix</keyword>
<dbReference type="EMBL" id="OANU01000027">
    <property type="protein sequence ID" value="SNX48452.1"/>
    <property type="molecule type" value="Genomic_DNA"/>
</dbReference>
<dbReference type="PROSITE" id="PS50928">
    <property type="entry name" value="ABC_TM1"/>
    <property type="match status" value="1"/>
</dbReference>
<evidence type="ECO:0000256" key="6">
    <source>
        <dbReference type="ARBA" id="ARBA00023136"/>
    </source>
</evidence>